<evidence type="ECO:0000256" key="6">
    <source>
        <dbReference type="ARBA" id="ARBA00022840"/>
    </source>
</evidence>
<dbReference type="GO" id="GO:0000245">
    <property type="term" value="P:spliceosomal complex assembly"/>
    <property type="evidence" value="ECO:0007669"/>
    <property type="project" value="TreeGrafter"/>
</dbReference>
<dbReference type="Gene3D" id="3.30.200.20">
    <property type="entry name" value="Phosphorylase Kinase, domain 1"/>
    <property type="match status" value="1"/>
</dbReference>
<evidence type="ECO:0000256" key="1">
    <source>
        <dbReference type="ARBA" id="ARBA00012513"/>
    </source>
</evidence>
<evidence type="ECO:0000256" key="8">
    <source>
        <dbReference type="ARBA" id="ARBA00048679"/>
    </source>
</evidence>
<feature type="binding site" evidence="9">
    <location>
        <position position="87"/>
    </location>
    <ligand>
        <name>ATP</name>
        <dbReference type="ChEBI" id="CHEBI:30616"/>
    </ligand>
</feature>
<dbReference type="GO" id="GO:0005524">
    <property type="term" value="F:ATP binding"/>
    <property type="evidence" value="ECO:0007669"/>
    <property type="project" value="UniProtKB-UniRule"/>
</dbReference>
<protein>
    <recommendedName>
        <fullName evidence="1">non-specific serine/threonine protein kinase</fullName>
        <ecNumber evidence="1">2.7.11.1</ecNumber>
    </recommendedName>
</protein>
<dbReference type="GO" id="GO:0004674">
    <property type="term" value="F:protein serine/threonine kinase activity"/>
    <property type="evidence" value="ECO:0007669"/>
    <property type="project" value="UniProtKB-KW"/>
</dbReference>
<keyword evidence="5" id="KW-0418">Kinase</keyword>
<dbReference type="PROSITE" id="PS00107">
    <property type="entry name" value="PROTEIN_KINASE_ATP"/>
    <property type="match status" value="1"/>
</dbReference>
<dbReference type="SUPFAM" id="SSF56112">
    <property type="entry name" value="Protein kinase-like (PK-like)"/>
    <property type="match status" value="1"/>
</dbReference>
<dbReference type="EMBL" id="ML977518">
    <property type="protein sequence ID" value="KAF2124671.1"/>
    <property type="molecule type" value="Genomic_DNA"/>
</dbReference>
<name>A0A6A6A268_9PLEO</name>
<gene>
    <name evidence="10" type="ORF">P153DRAFT_301763</name>
</gene>
<keyword evidence="11" id="KW-1185">Reference proteome</keyword>
<keyword evidence="6 9" id="KW-0067">ATP-binding</keyword>
<evidence type="ECO:0000313" key="10">
    <source>
        <dbReference type="EMBL" id="KAF2124671.1"/>
    </source>
</evidence>
<comment type="catalytic activity">
    <reaction evidence="7">
        <text>L-threonyl-[protein] + ATP = O-phospho-L-threonyl-[protein] + ADP + H(+)</text>
        <dbReference type="Rhea" id="RHEA:46608"/>
        <dbReference type="Rhea" id="RHEA-COMP:11060"/>
        <dbReference type="Rhea" id="RHEA-COMP:11605"/>
        <dbReference type="ChEBI" id="CHEBI:15378"/>
        <dbReference type="ChEBI" id="CHEBI:30013"/>
        <dbReference type="ChEBI" id="CHEBI:30616"/>
        <dbReference type="ChEBI" id="CHEBI:61977"/>
        <dbReference type="ChEBI" id="CHEBI:456216"/>
        <dbReference type="EC" id="2.7.11.1"/>
    </reaction>
</comment>
<dbReference type="GO" id="GO:0005737">
    <property type="term" value="C:cytoplasm"/>
    <property type="evidence" value="ECO:0007669"/>
    <property type="project" value="TreeGrafter"/>
</dbReference>
<dbReference type="InterPro" id="IPR011009">
    <property type="entry name" value="Kinase-like_dom_sf"/>
</dbReference>
<dbReference type="AlphaFoldDB" id="A0A6A6A268"/>
<evidence type="ECO:0000256" key="5">
    <source>
        <dbReference type="ARBA" id="ARBA00022777"/>
    </source>
</evidence>
<dbReference type="PANTHER" id="PTHR47634:SF9">
    <property type="entry name" value="PROTEIN KINASE DOMAIN-CONTAINING PROTEIN-RELATED"/>
    <property type="match status" value="1"/>
</dbReference>
<accession>A0A6A6A268</accession>
<keyword evidence="4 9" id="KW-0547">Nucleotide-binding</keyword>
<dbReference type="OrthoDB" id="5979581at2759"/>
<proteinExistence type="predicted"/>
<dbReference type="InterPro" id="IPR017441">
    <property type="entry name" value="Protein_kinase_ATP_BS"/>
</dbReference>
<keyword evidence="3" id="KW-0808">Transferase</keyword>
<reference evidence="10" key="1">
    <citation type="journal article" date="2020" name="Stud. Mycol.">
        <title>101 Dothideomycetes genomes: a test case for predicting lifestyles and emergence of pathogens.</title>
        <authorList>
            <person name="Haridas S."/>
            <person name="Albert R."/>
            <person name="Binder M."/>
            <person name="Bloem J."/>
            <person name="Labutti K."/>
            <person name="Salamov A."/>
            <person name="Andreopoulos B."/>
            <person name="Baker S."/>
            <person name="Barry K."/>
            <person name="Bills G."/>
            <person name="Bluhm B."/>
            <person name="Cannon C."/>
            <person name="Castanera R."/>
            <person name="Culley D."/>
            <person name="Daum C."/>
            <person name="Ezra D."/>
            <person name="Gonzalez J."/>
            <person name="Henrissat B."/>
            <person name="Kuo A."/>
            <person name="Liang C."/>
            <person name="Lipzen A."/>
            <person name="Lutzoni F."/>
            <person name="Magnuson J."/>
            <person name="Mondo S."/>
            <person name="Nolan M."/>
            <person name="Ohm R."/>
            <person name="Pangilinan J."/>
            <person name="Park H.-J."/>
            <person name="Ramirez L."/>
            <person name="Alfaro M."/>
            <person name="Sun H."/>
            <person name="Tritt A."/>
            <person name="Yoshinaga Y."/>
            <person name="Zwiers L.-H."/>
            <person name="Turgeon B."/>
            <person name="Goodwin S."/>
            <person name="Spatafora J."/>
            <person name="Crous P."/>
            <person name="Grigoriev I."/>
        </authorList>
    </citation>
    <scope>NUCLEOTIDE SEQUENCE</scope>
    <source>
        <strain evidence="10">CBS 119687</strain>
    </source>
</reference>
<evidence type="ECO:0000256" key="9">
    <source>
        <dbReference type="PROSITE-ProRule" id="PRU10141"/>
    </source>
</evidence>
<dbReference type="PANTHER" id="PTHR47634">
    <property type="entry name" value="PROTEIN KINASE DOMAIN-CONTAINING PROTEIN-RELATED"/>
    <property type="match status" value="1"/>
</dbReference>
<dbReference type="Proteomes" id="UP000799771">
    <property type="component" value="Unassembled WGS sequence"/>
</dbReference>
<dbReference type="InterPro" id="IPR051334">
    <property type="entry name" value="SRPK"/>
</dbReference>
<sequence length="141" mass="15965">MRRWILSHNLSRTVSGHAASKVSCVRYEPIEDIEPFERYAAGGYYPVQIGDQFCLSRYHIVHKLGHGASSTTWLARDERLTKYVAIKFVVSERNRPFESAILKILRDGKRCDAEAHAGIAMIPEMLDEFDVEGPEIQGTKG</sequence>
<dbReference type="EC" id="2.7.11.1" evidence="1"/>
<dbReference type="GeneID" id="54404837"/>
<evidence type="ECO:0000256" key="4">
    <source>
        <dbReference type="ARBA" id="ARBA00022741"/>
    </source>
</evidence>
<evidence type="ECO:0000256" key="3">
    <source>
        <dbReference type="ARBA" id="ARBA00022679"/>
    </source>
</evidence>
<evidence type="ECO:0000256" key="7">
    <source>
        <dbReference type="ARBA" id="ARBA00047899"/>
    </source>
</evidence>
<evidence type="ECO:0000256" key="2">
    <source>
        <dbReference type="ARBA" id="ARBA00022527"/>
    </source>
</evidence>
<dbReference type="RefSeq" id="XP_033519064.1">
    <property type="nucleotide sequence ID" value="XM_033664405.1"/>
</dbReference>
<keyword evidence="2" id="KW-0723">Serine/threonine-protein kinase</keyword>
<dbReference type="GO" id="GO:0050684">
    <property type="term" value="P:regulation of mRNA processing"/>
    <property type="evidence" value="ECO:0007669"/>
    <property type="project" value="TreeGrafter"/>
</dbReference>
<dbReference type="GO" id="GO:0005634">
    <property type="term" value="C:nucleus"/>
    <property type="evidence" value="ECO:0007669"/>
    <property type="project" value="TreeGrafter"/>
</dbReference>
<evidence type="ECO:0000313" key="11">
    <source>
        <dbReference type="Proteomes" id="UP000799771"/>
    </source>
</evidence>
<organism evidence="10 11">
    <name type="scientific">Dothidotthia symphoricarpi CBS 119687</name>
    <dbReference type="NCBI Taxonomy" id="1392245"/>
    <lineage>
        <taxon>Eukaryota</taxon>
        <taxon>Fungi</taxon>
        <taxon>Dikarya</taxon>
        <taxon>Ascomycota</taxon>
        <taxon>Pezizomycotina</taxon>
        <taxon>Dothideomycetes</taxon>
        <taxon>Pleosporomycetidae</taxon>
        <taxon>Pleosporales</taxon>
        <taxon>Dothidotthiaceae</taxon>
        <taxon>Dothidotthia</taxon>
    </lineage>
</organism>
<comment type="catalytic activity">
    <reaction evidence="8">
        <text>L-seryl-[protein] + ATP = O-phospho-L-seryl-[protein] + ADP + H(+)</text>
        <dbReference type="Rhea" id="RHEA:17989"/>
        <dbReference type="Rhea" id="RHEA-COMP:9863"/>
        <dbReference type="Rhea" id="RHEA-COMP:11604"/>
        <dbReference type="ChEBI" id="CHEBI:15378"/>
        <dbReference type="ChEBI" id="CHEBI:29999"/>
        <dbReference type="ChEBI" id="CHEBI:30616"/>
        <dbReference type="ChEBI" id="CHEBI:83421"/>
        <dbReference type="ChEBI" id="CHEBI:456216"/>
        <dbReference type="EC" id="2.7.11.1"/>
    </reaction>
</comment>